<keyword evidence="3" id="KW-0732">Signal</keyword>
<dbReference type="GO" id="GO:0004869">
    <property type="term" value="F:cysteine-type endopeptidase inhibitor activity"/>
    <property type="evidence" value="ECO:0007669"/>
    <property type="project" value="UniProtKB-KW"/>
</dbReference>
<dbReference type="InterPro" id="IPR000010">
    <property type="entry name" value="Cystatin_dom"/>
</dbReference>
<keyword evidence="2 3" id="KW-0789">Thiol protease inhibitor</keyword>
<feature type="domain" description="Cystatin" evidence="5">
    <location>
        <begin position="36"/>
        <end position="129"/>
    </location>
</feature>
<dbReference type="Pfam" id="PF16845">
    <property type="entry name" value="SQAPI"/>
    <property type="match status" value="1"/>
</dbReference>
<feature type="region of interest" description="Disordered" evidence="4">
    <location>
        <begin position="127"/>
        <end position="158"/>
    </location>
</feature>
<protein>
    <recommendedName>
        <fullName evidence="3">Cysteine proteinase inhibitor</fullName>
    </recommendedName>
</protein>
<organism evidence="6 7">
    <name type="scientific">Adiantum capillus-veneris</name>
    <name type="common">Maidenhair fern</name>
    <dbReference type="NCBI Taxonomy" id="13818"/>
    <lineage>
        <taxon>Eukaryota</taxon>
        <taxon>Viridiplantae</taxon>
        <taxon>Streptophyta</taxon>
        <taxon>Embryophyta</taxon>
        <taxon>Tracheophyta</taxon>
        <taxon>Polypodiopsida</taxon>
        <taxon>Polypodiidae</taxon>
        <taxon>Polypodiales</taxon>
        <taxon>Pteridineae</taxon>
        <taxon>Pteridaceae</taxon>
        <taxon>Vittarioideae</taxon>
        <taxon>Adiantum</taxon>
    </lineage>
</organism>
<gene>
    <name evidence="6" type="ORF">GOP47_0013731</name>
</gene>
<dbReference type="PROSITE" id="PS00287">
    <property type="entry name" value="CYSTATIN"/>
    <property type="match status" value="1"/>
</dbReference>
<proteinExistence type="inferred from homology"/>
<evidence type="ECO:0000313" key="7">
    <source>
        <dbReference type="Proteomes" id="UP000886520"/>
    </source>
</evidence>
<feature type="chain" id="PRO_5039762400" description="Cysteine proteinase inhibitor" evidence="3">
    <location>
        <begin position="20"/>
        <end position="233"/>
    </location>
</feature>
<dbReference type="Gene3D" id="3.10.450.10">
    <property type="match status" value="2"/>
</dbReference>
<dbReference type="CDD" id="cd00042">
    <property type="entry name" value="CY"/>
    <property type="match status" value="1"/>
</dbReference>
<comment type="caution">
    <text evidence="6">The sequence shown here is derived from an EMBL/GenBank/DDBJ whole genome shotgun (WGS) entry which is preliminary data.</text>
</comment>
<dbReference type="InterPro" id="IPR018073">
    <property type="entry name" value="Prot_inh_cystat_CS"/>
</dbReference>
<dbReference type="EMBL" id="JABFUD020000013">
    <property type="protein sequence ID" value="KAI5071480.1"/>
    <property type="molecule type" value="Genomic_DNA"/>
</dbReference>
<evidence type="ECO:0000256" key="1">
    <source>
        <dbReference type="ARBA" id="ARBA00022690"/>
    </source>
</evidence>
<evidence type="ECO:0000256" key="3">
    <source>
        <dbReference type="RuleBase" id="RU362130"/>
    </source>
</evidence>
<keyword evidence="7" id="KW-1185">Reference proteome</keyword>
<comment type="similarity">
    <text evidence="3">Belongs to the cystatin family. Phytocystatin subfamily.</text>
</comment>
<reference evidence="6" key="1">
    <citation type="submission" date="2021-01" db="EMBL/GenBank/DDBJ databases">
        <title>Adiantum capillus-veneris genome.</title>
        <authorList>
            <person name="Fang Y."/>
            <person name="Liao Q."/>
        </authorList>
    </citation>
    <scope>NUCLEOTIDE SEQUENCE</scope>
    <source>
        <strain evidence="6">H3</strain>
        <tissue evidence="6">Leaf</tissue>
    </source>
</reference>
<dbReference type="SUPFAM" id="SSF54403">
    <property type="entry name" value="Cystatin/monellin"/>
    <property type="match status" value="2"/>
</dbReference>
<keyword evidence="1 3" id="KW-0646">Protease inhibitor</keyword>
<dbReference type="SMART" id="SM00043">
    <property type="entry name" value="CY"/>
    <property type="match status" value="1"/>
</dbReference>
<evidence type="ECO:0000313" key="6">
    <source>
        <dbReference type="EMBL" id="KAI5071480.1"/>
    </source>
</evidence>
<dbReference type="InterPro" id="IPR046350">
    <property type="entry name" value="Cystatin_sf"/>
</dbReference>
<feature type="signal peptide" evidence="3">
    <location>
        <begin position="1"/>
        <end position="19"/>
    </location>
</feature>
<dbReference type="AlphaFoldDB" id="A0A9D4UPB5"/>
<evidence type="ECO:0000256" key="2">
    <source>
        <dbReference type="ARBA" id="ARBA00022704"/>
    </source>
</evidence>
<dbReference type="InterPro" id="IPR027214">
    <property type="entry name" value="Cystatin"/>
</dbReference>
<dbReference type="PANTHER" id="PTHR11413">
    <property type="entry name" value="CYSTATIN FAMILY MEMBER"/>
    <property type="match status" value="1"/>
</dbReference>
<name>A0A9D4UPB5_ADICA</name>
<evidence type="ECO:0000256" key="4">
    <source>
        <dbReference type="SAM" id="MobiDB-lite"/>
    </source>
</evidence>
<accession>A0A9D4UPB5</accession>
<dbReference type="OrthoDB" id="1908104at2759"/>
<sequence>MMWWPRIIIIVLFASGSVSERSCVLGAPTSSSPLMGQPGGRQKITGVQNDVQLESLAKFAVDQHNVKQNSSLEYVRLVSAEQQVVSGTMYYLDLEATNHSSRGTANLYEAKVWVKPWQHFKSLEEFKEKGSTQPSHMEPNSGEAGSAQQLSPNDAGVHEAAEQALKTLQQRSNSLFPYELKKVTSFSAQVNGMQTCYNLTLNVQRGSKEEQLEARVARTNDGHWTVDNLHIHS</sequence>
<dbReference type="PANTHER" id="PTHR11413:SF103">
    <property type="entry name" value="CYSTEINE PROTEINASE INHIBITOR 12"/>
    <property type="match status" value="1"/>
</dbReference>
<evidence type="ECO:0000259" key="5">
    <source>
        <dbReference type="SMART" id="SM00043"/>
    </source>
</evidence>
<dbReference type="Proteomes" id="UP000886520">
    <property type="component" value="Chromosome 13"/>
</dbReference>